<evidence type="ECO:0000256" key="1">
    <source>
        <dbReference type="SAM" id="MobiDB-lite"/>
    </source>
</evidence>
<evidence type="ECO:0000313" key="2">
    <source>
        <dbReference type="EMBL" id="KAF5960434.1"/>
    </source>
</evidence>
<proteinExistence type="predicted"/>
<comment type="caution">
    <text evidence="2">The sequence shown here is derived from an EMBL/GenBank/DDBJ whole genome shotgun (WGS) entry which is preliminary data.</text>
</comment>
<dbReference type="Proteomes" id="UP000593564">
    <property type="component" value="Unassembled WGS sequence"/>
</dbReference>
<reference evidence="3" key="1">
    <citation type="journal article" date="2020" name="Nat. Commun.">
        <title>Genome assembly of wild tea tree DASZ reveals pedigree and selection history of tea varieties.</title>
        <authorList>
            <person name="Zhang W."/>
            <person name="Zhang Y."/>
            <person name="Qiu H."/>
            <person name="Guo Y."/>
            <person name="Wan H."/>
            <person name="Zhang X."/>
            <person name="Scossa F."/>
            <person name="Alseekh S."/>
            <person name="Zhang Q."/>
            <person name="Wang P."/>
            <person name="Xu L."/>
            <person name="Schmidt M.H."/>
            <person name="Jia X."/>
            <person name="Li D."/>
            <person name="Zhu A."/>
            <person name="Guo F."/>
            <person name="Chen W."/>
            <person name="Ni D."/>
            <person name="Usadel B."/>
            <person name="Fernie A.R."/>
            <person name="Wen W."/>
        </authorList>
    </citation>
    <scope>NUCLEOTIDE SEQUENCE [LARGE SCALE GENOMIC DNA]</scope>
    <source>
        <strain evidence="3">cv. G240</strain>
    </source>
</reference>
<reference evidence="2 3" key="2">
    <citation type="submission" date="2020-07" db="EMBL/GenBank/DDBJ databases">
        <title>Genome assembly of wild tea tree DASZ reveals pedigree and selection history of tea varieties.</title>
        <authorList>
            <person name="Zhang W."/>
        </authorList>
    </citation>
    <scope>NUCLEOTIDE SEQUENCE [LARGE SCALE GENOMIC DNA]</scope>
    <source>
        <strain evidence="3">cv. G240</strain>
        <tissue evidence="2">Leaf</tissue>
    </source>
</reference>
<gene>
    <name evidence="2" type="ORF">HYC85_001643</name>
</gene>
<sequence length="74" mass="8609">MVCIYFSIKKKINLVLNILLTLAELNRLHYYLHKLNLEDNDGRSADLDDKESEERGVGEEAMAGRWTLSDLERK</sequence>
<keyword evidence="3" id="KW-1185">Reference proteome</keyword>
<name>A0A7J7I7T0_CAMSI</name>
<dbReference type="AlphaFoldDB" id="A0A7J7I7T0"/>
<feature type="region of interest" description="Disordered" evidence="1">
    <location>
        <begin position="39"/>
        <end position="74"/>
    </location>
</feature>
<organism evidence="2 3">
    <name type="scientific">Camellia sinensis</name>
    <name type="common">Tea plant</name>
    <name type="synonym">Thea sinensis</name>
    <dbReference type="NCBI Taxonomy" id="4442"/>
    <lineage>
        <taxon>Eukaryota</taxon>
        <taxon>Viridiplantae</taxon>
        <taxon>Streptophyta</taxon>
        <taxon>Embryophyta</taxon>
        <taxon>Tracheophyta</taxon>
        <taxon>Spermatophyta</taxon>
        <taxon>Magnoliopsida</taxon>
        <taxon>eudicotyledons</taxon>
        <taxon>Gunneridae</taxon>
        <taxon>Pentapetalae</taxon>
        <taxon>asterids</taxon>
        <taxon>Ericales</taxon>
        <taxon>Theaceae</taxon>
        <taxon>Camellia</taxon>
    </lineage>
</organism>
<evidence type="ECO:0000313" key="3">
    <source>
        <dbReference type="Proteomes" id="UP000593564"/>
    </source>
</evidence>
<protein>
    <submittedName>
        <fullName evidence="2">Uncharacterized protein</fullName>
    </submittedName>
</protein>
<feature type="compositionally biased region" description="Basic and acidic residues" evidence="1">
    <location>
        <begin position="39"/>
        <end position="58"/>
    </location>
</feature>
<dbReference type="EMBL" id="JACBKZ010000001">
    <property type="protein sequence ID" value="KAF5960434.1"/>
    <property type="molecule type" value="Genomic_DNA"/>
</dbReference>
<accession>A0A7J7I7T0</accession>